<reference evidence="1 4" key="2">
    <citation type="journal article" date="2014" name="BMC Genomics">
        <title>An improved genome release (version Mt4.0) for the model legume Medicago truncatula.</title>
        <authorList>
            <person name="Tang H."/>
            <person name="Krishnakumar V."/>
            <person name="Bidwell S."/>
            <person name="Rosen B."/>
            <person name="Chan A."/>
            <person name="Zhou S."/>
            <person name="Gentzbittel L."/>
            <person name="Childs K.L."/>
            <person name="Yandell M."/>
            <person name="Gundlach H."/>
            <person name="Mayer K.F."/>
            <person name="Schwartz D.C."/>
            <person name="Town C.D."/>
        </authorList>
    </citation>
    <scope>GENOME REANNOTATION</scope>
    <source>
        <strain evidence="1">A17</strain>
        <strain evidence="3 4">cv. Jemalong A17</strain>
    </source>
</reference>
<dbReference type="InterPro" id="IPR006553">
    <property type="entry name" value="Leu-rich_rpt_Cys-con_subtyp"/>
</dbReference>
<accession>A0A072UGR4</accession>
<dbReference type="KEGG" id="mtr:25491264"/>
<keyword evidence="4" id="KW-1185">Reference proteome</keyword>
<dbReference type="AlphaFoldDB" id="A0A072UGR4"/>
<dbReference type="Gramene" id="rna20355">
    <property type="protein sequence ID" value="RHN58440.1"/>
    <property type="gene ID" value="gene20355"/>
</dbReference>
<reference evidence="1 4" key="1">
    <citation type="journal article" date="2011" name="Nature">
        <title>The Medicago genome provides insight into the evolution of rhizobial symbioses.</title>
        <authorList>
            <person name="Young N.D."/>
            <person name="Debelle F."/>
            <person name="Oldroyd G.E."/>
            <person name="Geurts R."/>
            <person name="Cannon S.B."/>
            <person name="Udvardi M.K."/>
            <person name="Benedito V.A."/>
            <person name="Mayer K.F."/>
            <person name="Gouzy J."/>
            <person name="Schoof H."/>
            <person name="Van de Peer Y."/>
            <person name="Proost S."/>
            <person name="Cook D.R."/>
            <person name="Meyers B.C."/>
            <person name="Spannagl M."/>
            <person name="Cheung F."/>
            <person name="De Mita S."/>
            <person name="Krishnakumar V."/>
            <person name="Gundlach H."/>
            <person name="Zhou S."/>
            <person name="Mudge J."/>
            <person name="Bharti A.K."/>
            <person name="Murray J.D."/>
            <person name="Naoumkina M.A."/>
            <person name="Rosen B."/>
            <person name="Silverstein K.A."/>
            <person name="Tang H."/>
            <person name="Rombauts S."/>
            <person name="Zhao P.X."/>
            <person name="Zhou P."/>
            <person name="Barbe V."/>
            <person name="Bardou P."/>
            <person name="Bechner M."/>
            <person name="Bellec A."/>
            <person name="Berger A."/>
            <person name="Berges H."/>
            <person name="Bidwell S."/>
            <person name="Bisseling T."/>
            <person name="Choisne N."/>
            <person name="Couloux A."/>
            <person name="Denny R."/>
            <person name="Deshpande S."/>
            <person name="Dai X."/>
            <person name="Doyle J.J."/>
            <person name="Dudez A.M."/>
            <person name="Farmer A.D."/>
            <person name="Fouteau S."/>
            <person name="Franken C."/>
            <person name="Gibelin C."/>
            <person name="Gish J."/>
            <person name="Goldstein S."/>
            <person name="Gonzalez A.J."/>
            <person name="Green P.J."/>
            <person name="Hallab A."/>
            <person name="Hartog M."/>
            <person name="Hua A."/>
            <person name="Humphray S.J."/>
            <person name="Jeong D.H."/>
            <person name="Jing Y."/>
            <person name="Jocker A."/>
            <person name="Kenton S.M."/>
            <person name="Kim D.J."/>
            <person name="Klee K."/>
            <person name="Lai H."/>
            <person name="Lang C."/>
            <person name="Lin S."/>
            <person name="Macmil S.L."/>
            <person name="Magdelenat G."/>
            <person name="Matthews L."/>
            <person name="McCorrison J."/>
            <person name="Monaghan E.L."/>
            <person name="Mun J.H."/>
            <person name="Najar F.Z."/>
            <person name="Nicholson C."/>
            <person name="Noirot C."/>
            <person name="O'Bleness M."/>
            <person name="Paule C.R."/>
            <person name="Poulain J."/>
            <person name="Prion F."/>
            <person name="Qin B."/>
            <person name="Qu C."/>
            <person name="Retzel E.F."/>
            <person name="Riddle C."/>
            <person name="Sallet E."/>
            <person name="Samain S."/>
            <person name="Samson N."/>
            <person name="Sanders I."/>
            <person name="Saurat O."/>
            <person name="Scarpelli C."/>
            <person name="Schiex T."/>
            <person name="Segurens B."/>
            <person name="Severin A.J."/>
            <person name="Sherrier D.J."/>
            <person name="Shi R."/>
            <person name="Sims S."/>
            <person name="Singer S.R."/>
            <person name="Sinharoy S."/>
            <person name="Sterck L."/>
            <person name="Viollet A."/>
            <person name="Wang B.B."/>
            <person name="Wang K."/>
            <person name="Wang M."/>
            <person name="Wang X."/>
            <person name="Warfsmann J."/>
            <person name="Weissenbach J."/>
            <person name="White D.D."/>
            <person name="White J.D."/>
            <person name="Wiley G.B."/>
            <person name="Wincker P."/>
            <person name="Xing Y."/>
            <person name="Yang L."/>
            <person name="Yao Z."/>
            <person name="Ying F."/>
            <person name="Zhai J."/>
            <person name="Zhou L."/>
            <person name="Zuber A."/>
            <person name="Denarie J."/>
            <person name="Dixon R.A."/>
            <person name="May G.D."/>
            <person name="Schwartz D.C."/>
            <person name="Rogers J."/>
            <person name="Quetier F."/>
            <person name="Town C.D."/>
            <person name="Roe B.A."/>
        </authorList>
    </citation>
    <scope>NUCLEOTIDE SEQUENCE [LARGE SCALE GENOMIC DNA]</scope>
    <source>
        <strain evidence="1">A17</strain>
        <strain evidence="3 4">cv. Jemalong A17</strain>
    </source>
</reference>
<evidence type="ECO:0000313" key="4">
    <source>
        <dbReference type="Proteomes" id="UP000002051"/>
    </source>
</evidence>
<protein>
    <submittedName>
        <fullName evidence="1">F-box/LRR protein</fullName>
    </submittedName>
    <submittedName>
        <fullName evidence="2">Putative leucine-rich repeat domain, L domain-containing protein</fullName>
    </submittedName>
</protein>
<gene>
    <name evidence="3" type="primary">25491264</name>
    <name evidence="1" type="ordered locus">MTR_4g008420</name>
    <name evidence="2" type="ORF">MtrunA17_Chr4g0002461</name>
</gene>
<dbReference type="Gene3D" id="3.80.10.10">
    <property type="entry name" value="Ribonuclease Inhibitor"/>
    <property type="match status" value="1"/>
</dbReference>
<dbReference type="PANTHER" id="PTHR13318:SF106">
    <property type="entry name" value="F-BOX_LRR-REPEAT PROTEIN 2"/>
    <property type="match status" value="1"/>
</dbReference>
<dbReference type="EMBL" id="CM001220">
    <property type="protein sequence ID" value="KEH28631.1"/>
    <property type="molecule type" value="Genomic_DNA"/>
</dbReference>
<reference evidence="3" key="3">
    <citation type="submission" date="2015-04" db="UniProtKB">
        <authorList>
            <consortium name="EnsemblPlants"/>
        </authorList>
    </citation>
    <scope>IDENTIFICATION</scope>
    <source>
        <strain evidence="3">cv. Jemalong A17</strain>
    </source>
</reference>
<dbReference type="OrthoDB" id="1751573at2759"/>
<sequence>MKRKRTISLNSSSITTRSKTRAAAAAAAAKFYLPDDCWESVFKFVINDKSKFKNRRYLNSLSLVSKQFLSITNSLNLSLTIYNGSRPFLRRLFQRFTNLTSLDLTWYDRDLNKLLCQISRFPLNLTTLTSLTCSRVDSLRSGDMCLIADCFPNLQLLDLSYCSYVSEEGILQVLRRCCKLRHLNLANCSKIELHGMNFEVPNLEVLNLSRTSVDDETLYMISQSCRGLLQLLLRSCYVTERGVNYVIENCTQLREINLRGCCKVHASFVASMLLSRPSLREIIVPSLRHFSVTEREFFKRHICLVY</sequence>
<dbReference type="Proteomes" id="UP000265566">
    <property type="component" value="Chromosome 4"/>
</dbReference>
<evidence type="ECO:0000313" key="1">
    <source>
        <dbReference type="EMBL" id="KEH28631.1"/>
    </source>
</evidence>
<name>A0A072UGR4_MEDTR</name>
<dbReference type="EMBL" id="PSQE01000004">
    <property type="protein sequence ID" value="RHN58440.1"/>
    <property type="molecule type" value="Genomic_DNA"/>
</dbReference>
<organism evidence="1 4">
    <name type="scientific">Medicago truncatula</name>
    <name type="common">Barrel medic</name>
    <name type="synonym">Medicago tribuloides</name>
    <dbReference type="NCBI Taxonomy" id="3880"/>
    <lineage>
        <taxon>Eukaryota</taxon>
        <taxon>Viridiplantae</taxon>
        <taxon>Streptophyta</taxon>
        <taxon>Embryophyta</taxon>
        <taxon>Tracheophyta</taxon>
        <taxon>Spermatophyta</taxon>
        <taxon>Magnoliopsida</taxon>
        <taxon>eudicotyledons</taxon>
        <taxon>Gunneridae</taxon>
        <taxon>Pentapetalae</taxon>
        <taxon>rosids</taxon>
        <taxon>fabids</taxon>
        <taxon>Fabales</taxon>
        <taxon>Fabaceae</taxon>
        <taxon>Papilionoideae</taxon>
        <taxon>50 kb inversion clade</taxon>
        <taxon>NPAAA clade</taxon>
        <taxon>Hologalegina</taxon>
        <taxon>IRL clade</taxon>
        <taxon>Trifolieae</taxon>
        <taxon>Medicago</taxon>
    </lineage>
</organism>
<dbReference type="PANTHER" id="PTHR13318">
    <property type="entry name" value="PARTNER OF PAIRED, ISOFORM B-RELATED"/>
    <property type="match status" value="1"/>
</dbReference>
<dbReference type="SUPFAM" id="SSF52047">
    <property type="entry name" value="RNI-like"/>
    <property type="match status" value="1"/>
</dbReference>
<reference evidence="2" key="4">
    <citation type="journal article" date="2018" name="Nat. Plants">
        <title>Whole-genome landscape of Medicago truncatula symbiotic genes.</title>
        <authorList>
            <person name="Pecrix Y."/>
            <person name="Gamas P."/>
            <person name="Carrere S."/>
        </authorList>
    </citation>
    <scope>NUCLEOTIDE SEQUENCE</scope>
    <source>
        <tissue evidence="2">Leaves</tissue>
    </source>
</reference>
<evidence type="ECO:0000313" key="3">
    <source>
        <dbReference type="EnsemblPlants" id="KEH28631"/>
    </source>
</evidence>
<dbReference type="SMART" id="SM00367">
    <property type="entry name" value="LRR_CC"/>
    <property type="match status" value="4"/>
</dbReference>
<proteinExistence type="predicted"/>
<dbReference type="InterPro" id="IPR032675">
    <property type="entry name" value="LRR_dom_sf"/>
</dbReference>
<dbReference type="Proteomes" id="UP000002051">
    <property type="component" value="Chromosome 4"/>
</dbReference>
<evidence type="ECO:0000313" key="2">
    <source>
        <dbReference type="EMBL" id="RHN58440.1"/>
    </source>
</evidence>
<dbReference type="HOGENOM" id="CLU_068558_0_0_1"/>
<dbReference type="EnsemblPlants" id="KEH28631">
    <property type="protein sequence ID" value="KEH28631"/>
    <property type="gene ID" value="MTR_4g008420"/>
</dbReference>